<reference evidence="5 6" key="1">
    <citation type="journal article" date="2020" name="Int. J. Syst. Evol. Microbiol.">
        <title>Description and complete genome sequences of Bradyrhizobium symbiodeficiens sp. nov., a non-symbiotic bacterium associated with legumes native to Canada.</title>
        <authorList>
            <person name="Bromfield E.S.P."/>
            <person name="Cloutier S."/>
            <person name="Nguyen H.D.T."/>
        </authorList>
    </citation>
    <scope>NUCLEOTIDE SEQUENCE [LARGE SCALE GENOMIC DNA]</scope>
    <source>
        <strain evidence="5 6">101S1MB</strain>
    </source>
</reference>
<gene>
    <name evidence="5" type="ORF">HAV00_22010</name>
</gene>
<evidence type="ECO:0000256" key="3">
    <source>
        <dbReference type="ARBA" id="ARBA00023163"/>
    </source>
</evidence>
<dbReference type="InterPro" id="IPR002577">
    <property type="entry name" value="HTH_HxlR"/>
</dbReference>
<accession>A0A6G9AF98</accession>
<dbReference type="PROSITE" id="PS51118">
    <property type="entry name" value="HTH_HXLR"/>
    <property type="match status" value="1"/>
</dbReference>
<dbReference type="Gene3D" id="1.10.10.10">
    <property type="entry name" value="Winged helix-like DNA-binding domain superfamily/Winged helix DNA-binding domain"/>
    <property type="match status" value="1"/>
</dbReference>
<evidence type="ECO:0000313" key="5">
    <source>
        <dbReference type="EMBL" id="QIP10989.2"/>
    </source>
</evidence>
<dbReference type="RefSeq" id="WP_181956756.1">
    <property type="nucleotide sequence ID" value="NZ_CP050066.2"/>
</dbReference>
<keyword evidence="3" id="KW-0804">Transcription</keyword>
<dbReference type="InterPro" id="IPR036388">
    <property type="entry name" value="WH-like_DNA-bd_sf"/>
</dbReference>
<dbReference type="SUPFAM" id="SSF46785">
    <property type="entry name" value="Winged helix' DNA-binding domain"/>
    <property type="match status" value="1"/>
</dbReference>
<dbReference type="PANTHER" id="PTHR33204:SF29">
    <property type="entry name" value="TRANSCRIPTIONAL REGULATOR"/>
    <property type="match status" value="1"/>
</dbReference>
<evidence type="ECO:0000313" key="6">
    <source>
        <dbReference type="Proteomes" id="UP000500895"/>
    </source>
</evidence>
<protein>
    <submittedName>
        <fullName evidence="5">Helix-turn-helix domain-containing protein</fullName>
    </submittedName>
</protein>
<dbReference type="Pfam" id="PF01638">
    <property type="entry name" value="HxlR"/>
    <property type="match status" value="1"/>
</dbReference>
<dbReference type="PANTHER" id="PTHR33204">
    <property type="entry name" value="TRANSCRIPTIONAL REGULATOR, MARR FAMILY"/>
    <property type="match status" value="1"/>
</dbReference>
<keyword evidence="1" id="KW-0805">Transcription regulation</keyword>
<dbReference type="Proteomes" id="UP000500895">
    <property type="component" value="Chromosome"/>
</dbReference>
<dbReference type="EMBL" id="CP050066">
    <property type="protein sequence ID" value="QIP10989.2"/>
    <property type="molecule type" value="Genomic_DNA"/>
</dbReference>
<evidence type="ECO:0000259" key="4">
    <source>
        <dbReference type="PROSITE" id="PS51118"/>
    </source>
</evidence>
<evidence type="ECO:0000256" key="2">
    <source>
        <dbReference type="ARBA" id="ARBA00023125"/>
    </source>
</evidence>
<sequence>MDFETSMENLTSACEEDCDCSPDPAVLADFKRAIHALGGKWKLEILFALMNGAVRFGALRRSIGGITQHMLTTQLRELQRDGLVSRTVLASRPLQIAYELTDAAYGLLPAFKEILSWSRLYGDARLAAPQEA</sequence>
<dbReference type="GO" id="GO:0003677">
    <property type="term" value="F:DNA binding"/>
    <property type="evidence" value="ECO:0007669"/>
    <property type="project" value="UniProtKB-KW"/>
</dbReference>
<proteinExistence type="predicted"/>
<name>A0A6G9AF98_9BRAD</name>
<feature type="domain" description="HTH hxlR-type" evidence="4">
    <location>
        <begin position="20"/>
        <end position="126"/>
    </location>
</feature>
<dbReference type="AlphaFoldDB" id="A0A6G9AF98"/>
<dbReference type="InterPro" id="IPR036390">
    <property type="entry name" value="WH_DNA-bd_sf"/>
</dbReference>
<organism evidence="5 6">
    <name type="scientific">Bradyrhizobium symbiodeficiens</name>
    <dbReference type="NCBI Taxonomy" id="1404367"/>
    <lineage>
        <taxon>Bacteria</taxon>
        <taxon>Pseudomonadati</taxon>
        <taxon>Pseudomonadota</taxon>
        <taxon>Alphaproteobacteria</taxon>
        <taxon>Hyphomicrobiales</taxon>
        <taxon>Nitrobacteraceae</taxon>
        <taxon>Bradyrhizobium</taxon>
    </lineage>
</organism>
<keyword evidence="2" id="KW-0238">DNA-binding</keyword>
<evidence type="ECO:0000256" key="1">
    <source>
        <dbReference type="ARBA" id="ARBA00023015"/>
    </source>
</evidence>